<dbReference type="AlphaFoldDB" id="A0A3E0AFA6"/>
<dbReference type="InterPro" id="IPR006059">
    <property type="entry name" value="SBP"/>
</dbReference>
<feature type="signal peptide" evidence="4">
    <location>
        <begin position="1"/>
        <end position="26"/>
    </location>
</feature>
<name>A0A3E0AFA6_9CHLR</name>
<dbReference type="PANTHER" id="PTHR43649:SF34">
    <property type="entry name" value="ABC TRANSPORTER PERIPLASMIC-BINDING PROTEIN YCJN-RELATED"/>
    <property type="match status" value="1"/>
</dbReference>
<comment type="caution">
    <text evidence="5">The sequence shown here is derived from an EMBL/GenBank/DDBJ whole genome shotgun (WGS) entry which is preliminary data.</text>
</comment>
<evidence type="ECO:0000313" key="6">
    <source>
        <dbReference type="Proteomes" id="UP000256388"/>
    </source>
</evidence>
<protein>
    <submittedName>
        <fullName evidence="5">Carbohydrate ABC transporter substrate-binding protein (CUT1 family)</fullName>
    </submittedName>
</protein>
<proteinExistence type="inferred from homology"/>
<sequence>MKRKFMLVTLLVLVAFVAVQCAPAAAEEVMEAQPDAETLSEEVAVPVAEAAPADKVVVEFWTTDNEEERVDAYEAVAQKYMEAHPEVDVRIVPIEEAGVTQRIATALAANRLPDIVRMGVERVAAFAADGILDEDASTAVIDSIGKDDFRASPLNMVVDPGTGKYAAVPYDGWVQALWYRSDIFDTLGLNAPVTWDDINAACDALPGTENLIYALGLGTDPGQNYGHQVFEQVAISNGAWPFDEAGNVTMDTPEMIAALEFYTGLQRCALPGPQYWQGARESYELDQSGMMFYSTYIMDDLVEGSGLTDGGKVQIAVEDLALKTGFAPQMEGANGGSASYGQLVTLAIMDGADPEAQDVVEYFLKDGYMDILTLAPFGKVPVLKSAVAGWKDLSPFFANYSSETLDQIANGYDTVNRWLFRADYDATEKAVIGDIEGTLLIPQVISNIALEGNMTPETGAAWLQEQVEALVAERTAE</sequence>
<keyword evidence="3 4" id="KW-0732">Signal</keyword>
<evidence type="ECO:0000313" key="5">
    <source>
        <dbReference type="EMBL" id="REG10355.1"/>
    </source>
</evidence>
<evidence type="ECO:0000256" key="3">
    <source>
        <dbReference type="ARBA" id="ARBA00022729"/>
    </source>
</evidence>
<accession>A0A3E0AFA6</accession>
<keyword evidence="6" id="KW-1185">Reference proteome</keyword>
<dbReference type="InterPro" id="IPR050490">
    <property type="entry name" value="Bact_solute-bd_prot1"/>
</dbReference>
<dbReference type="Pfam" id="PF01547">
    <property type="entry name" value="SBP_bac_1"/>
    <property type="match status" value="1"/>
</dbReference>
<evidence type="ECO:0000256" key="1">
    <source>
        <dbReference type="ARBA" id="ARBA00008520"/>
    </source>
</evidence>
<dbReference type="Gene3D" id="3.40.190.10">
    <property type="entry name" value="Periplasmic binding protein-like II"/>
    <property type="match status" value="1"/>
</dbReference>
<comment type="similarity">
    <text evidence="1">Belongs to the bacterial solute-binding protein 1 family.</text>
</comment>
<evidence type="ECO:0000256" key="4">
    <source>
        <dbReference type="SAM" id="SignalP"/>
    </source>
</evidence>
<evidence type="ECO:0000256" key="2">
    <source>
        <dbReference type="ARBA" id="ARBA00022448"/>
    </source>
</evidence>
<dbReference type="EMBL" id="QUMS01000001">
    <property type="protein sequence ID" value="REG10355.1"/>
    <property type="molecule type" value="Genomic_DNA"/>
</dbReference>
<dbReference type="PANTHER" id="PTHR43649">
    <property type="entry name" value="ARABINOSE-BINDING PROTEIN-RELATED"/>
    <property type="match status" value="1"/>
</dbReference>
<dbReference type="Proteomes" id="UP000256388">
    <property type="component" value="Unassembled WGS sequence"/>
</dbReference>
<keyword evidence="2" id="KW-0813">Transport</keyword>
<gene>
    <name evidence="5" type="ORF">DFR64_0210</name>
</gene>
<organism evidence="5 6">
    <name type="scientific">Pelolinea submarina</name>
    <dbReference type="NCBI Taxonomy" id="913107"/>
    <lineage>
        <taxon>Bacteria</taxon>
        <taxon>Bacillati</taxon>
        <taxon>Chloroflexota</taxon>
        <taxon>Anaerolineae</taxon>
        <taxon>Anaerolineales</taxon>
        <taxon>Anaerolineaceae</taxon>
        <taxon>Pelolinea</taxon>
    </lineage>
</organism>
<dbReference type="RefSeq" id="WP_158675095.1">
    <property type="nucleotide sequence ID" value="NZ_AP018437.1"/>
</dbReference>
<feature type="chain" id="PRO_5017719610" evidence="4">
    <location>
        <begin position="27"/>
        <end position="477"/>
    </location>
</feature>
<dbReference type="OrthoDB" id="9768630at2"/>
<reference evidence="5 6" key="1">
    <citation type="submission" date="2018-08" db="EMBL/GenBank/DDBJ databases">
        <title>Genomic Encyclopedia of Type Strains, Phase IV (KMG-IV): sequencing the most valuable type-strain genomes for metagenomic binning, comparative biology and taxonomic classification.</title>
        <authorList>
            <person name="Goeker M."/>
        </authorList>
    </citation>
    <scope>NUCLEOTIDE SEQUENCE [LARGE SCALE GENOMIC DNA]</scope>
    <source>
        <strain evidence="5 6">DSM 23923</strain>
    </source>
</reference>
<dbReference type="SUPFAM" id="SSF53850">
    <property type="entry name" value="Periplasmic binding protein-like II"/>
    <property type="match status" value="1"/>
</dbReference>